<accession>A0AAD7A936</accession>
<organism evidence="2 3">
    <name type="scientific">Mycena albidolilacea</name>
    <dbReference type="NCBI Taxonomy" id="1033008"/>
    <lineage>
        <taxon>Eukaryota</taxon>
        <taxon>Fungi</taxon>
        <taxon>Dikarya</taxon>
        <taxon>Basidiomycota</taxon>
        <taxon>Agaricomycotina</taxon>
        <taxon>Agaricomycetes</taxon>
        <taxon>Agaricomycetidae</taxon>
        <taxon>Agaricales</taxon>
        <taxon>Marasmiineae</taxon>
        <taxon>Mycenaceae</taxon>
        <taxon>Mycena</taxon>
    </lineage>
</organism>
<evidence type="ECO:0000313" key="2">
    <source>
        <dbReference type="EMBL" id="KAJ7352466.1"/>
    </source>
</evidence>
<dbReference type="AlphaFoldDB" id="A0AAD7A936"/>
<evidence type="ECO:0000313" key="3">
    <source>
        <dbReference type="Proteomes" id="UP001218218"/>
    </source>
</evidence>
<dbReference type="Proteomes" id="UP001218218">
    <property type="component" value="Unassembled WGS sequence"/>
</dbReference>
<dbReference type="SUPFAM" id="SSF52047">
    <property type="entry name" value="RNI-like"/>
    <property type="match status" value="1"/>
</dbReference>
<gene>
    <name evidence="2" type="ORF">DFH08DRAFT_859015</name>
</gene>
<reference evidence="2" key="1">
    <citation type="submission" date="2023-03" db="EMBL/GenBank/DDBJ databases">
        <title>Massive genome expansion in bonnet fungi (Mycena s.s.) driven by repeated elements and novel gene families across ecological guilds.</title>
        <authorList>
            <consortium name="Lawrence Berkeley National Laboratory"/>
            <person name="Harder C.B."/>
            <person name="Miyauchi S."/>
            <person name="Viragh M."/>
            <person name="Kuo A."/>
            <person name="Thoen E."/>
            <person name="Andreopoulos B."/>
            <person name="Lu D."/>
            <person name="Skrede I."/>
            <person name="Drula E."/>
            <person name="Henrissat B."/>
            <person name="Morin E."/>
            <person name="Kohler A."/>
            <person name="Barry K."/>
            <person name="LaButti K."/>
            <person name="Morin E."/>
            <person name="Salamov A."/>
            <person name="Lipzen A."/>
            <person name="Mereny Z."/>
            <person name="Hegedus B."/>
            <person name="Baldrian P."/>
            <person name="Stursova M."/>
            <person name="Weitz H."/>
            <person name="Taylor A."/>
            <person name="Grigoriev I.V."/>
            <person name="Nagy L.G."/>
            <person name="Martin F."/>
            <person name="Kauserud H."/>
        </authorList>
    </citation>
    <scope>NUCLEOTIDE SEQUENCE</scope>
    <source>
        <strain evidence="2">CBHHK002</strain>
    </source>
</reference>
<keyword evidence="3" id="KW-1185">Reference proteome</keyword>
<sequence length="449" mass="49721">MSPSLTSLLDLPNELLLVISEDLDVDSLVDLAATCERLYSVLIPGICDLFGLEIPPSSRVLPSLAVTGETLKLLRVIGIAAFIKSIDALNCDFAWQISRSAYVSPPFSDVLRAASSLTSLAIRLSHLGHLRLNPYATVHSRQDLVSWLQALAAVLNSAAQRNCTVTVYGVPGPDYDADPRPFLHFIPEVPRITIMKPTPRPPPKSFVLAILQKLMPFFRPTPKSVKLPKPPKPIAGFTLRHIAPIQRQTVTMVPVPSYPLLTTLNIHSSFLFHAAFYKWTVYTLNTAPITTLSLSHIDLLHFDWLITLPKLALPGLTSLKIGQECAIAVPDLTLFLTRHPTITTLDLSWHVAIGALTPPLANRSTLPLPRLESLCALPDYVLYFLDGASVENDEEEAYPALQRVTVISNDSSSPYERKRLRELLKCVEKRRASVPVVELIRRLRPPEAE</sequence>
<comment type="caution">
    <text evidence="2">The sequence shown here is derived from an EMBL/GenBank/DDBJ whole genome shotgun (WGS) entry which is preliminary data.</text>
</comment>
<dbReference type="PROSITE" id="PS50181">
    <property type="entry name" value="FBOX"/>
    <property type="match status" value="1"/>
</dbReference>
<evidence type="ECO:0000259" key="1">
    <source>
        <dbReference type="PROSITE" id="PS50181"/>
    </source>
</evidence>
<feature type="domain" description="F-box" evidence="1">
    <location>
        <begin position="5"/>
        <end position="42"/>
    </location>
</feature>
<proteinExistence type="predicted"/>
<dbReference type="EMBL" id="JARIHO010000012">
    <property type="protein sequence ID" value="KAJ7352466.1"/>
    <property type="molecule type" value="Genomic_DNA"/>
</dbReference>
<dbReference type="InterPro" id="IPR001810">
    <property type="entry name" value="F-box_dom"/>
</dbReference>
<name>A0AAD7A936_9AGAR</name>
<protein>
    <recommendedName>
        <fullName evidence="1">F-box domain-containing protein</fullName>
    </recommendedName>
</protein>